<keyword evidence="1" id="KW-0808">Transferase</keyword>
<protein>
    <submittedName>
        <fullName evidence="1">N-acylneuraminate cytidylyltransferase</fullName>
    </submittedName>
</protein>
<dbReference type="Proteomes" id="UP000243338">
    <property type="component" value="Unassembled WGS sequence"/>
</dbReference>
<proteinExistence type="predicted"/>
<accession>A0A1I0ANW1</accession>
<evidence type="ECO:0000313" key="2">
    <source>
        <dbReference type="Proteomes" id="UP000243338"/>
    </source>
</evidence>
<gene>
    <name evidence="1" type="ORF">SAMN04488587_1727</name>
</gene>
<dbReference type="STRING" id="1353158.SAMN04488587_1727"/>
<dbReference type="AlphaFoldDB" id="A0A1I0ANW1"/>
<name>A0A1I0ANW1_9EURY</name>
<sequence length="234" mass="26518">MKPKTIAIIPARGGSKGIPRKNVRLLAEKPLIAHSIEAALNSKYVEQVLVSTEDQEIVDVSREYGADIIKRPEELAQDSSPTIDTIFHVINSLEIQNNSVDVVALLQPTSPLRTADDIDDAIELFLKSECESLISVCEAGHPPFWHSKIEEGYLKPIFDEKYLNMRRQDLPKTYLPNGAIYLSTPKNLKKYRSFYCPKTIPYIMPIQRSIDIDTEIDFITAEILLKSNDLYIDE</sequence>
<dbReference type="PANTHER" id="PTHR21485">
    <property type="entry name" value="HAD SUPERFAMILY MEMBERS CMAS AND KDSC"/>
    <property type="match status" value="1"/>
</dbReference>
<dbReference type="InterPro" id="IPR003329">
    <property type="entry name" value="Cytidylyl_trans"/>
</dbReference>
<dbReference type="GO" id="GO:0008781">
    <property type="term" value="F:N-acylneuraminate cytidylyltransferase activity"/>
    <property type="evidence" value="ECO:0007669"/>
    <property type="project" value="TreeGrafter"/>
</dbReference>
<keyword evidence="1" id="KW-0548">Nucleotidyltransferase</keyword>
<keyword evidence="2" id="KW-1185">Reference proteome</keyword>
<dbReference type="CDD" id="cd02513">
    <property type="entry name" value="CMP-NeuAc_Synthase"/>
    <property type="match status" value="1"/>
</dbReference>
<dbReference type="OrthoDB" id="10155at2157"/>
<dbReference type="EMBL" id="FOHQ01000005">
    <property type="protein sequence ID" value="SES96042.1"/>
    <property type="molecule type" value="Genomic_DNA"/>
</dbReference>
<dbReference type="SUPFAM" id="SSF53448">
    <property type="entry name" value="Nucleotide-diphospho-sugar transferases"/>
    <property type="match status" value="1"/>
</dbReference>
<dbReference type="PANTHER" id="PTHR21485:SF6">
    <property type="entry name" value="N-ACYLNEURAMINATE CYTIDYLYLTRANSFERASE-RELATED"/>
    <property type="match status" value="1"/>
</dbReference>
<dbReference type="InterPro" id="IPR029044">
    <property type="entry name" value="Nucleotide-diphossugar_trans"/>
</dbReference>
<reference evidence="2" key="1">
    <citation type="submission" date="2016-10" db="EMBL/GenBank/DDBJ databases">
        <authorList>
            <person name="Varghese N."/>
            <person name="Submissions S."/>
        </authorList>
    </citation>
    <scope>NUCLEOTIDE SEQUENCE [LARGE SCALE GENOMIC DNA]</scope>
    <source>
        <strain evidence="2">SLH 33</strain>
    </source>
</reference>
<dbReference type="InterPro" id="IPR050793">
    <property type="entry name" value="CMP-NeuNAc_synthase"/>
</dbReference>
<dbReference type="Pfam" id="PF02348">
    <property type="entry name" value="CTP_transf_3"/>
    <property type="match status" value="1"/>
</dbReference>
<dbReference type="Gene3D" id="3.90.550.10">
    <property type="entry name" value="Spore Coat Polysaccharide Biosynthesis Protein SpsA, Chain A"/>
    <property type="match status" value="1"/>
</dbReference>
<organism evidence="1 2">
    <name type="scientific">Methanococcoides vulcani</name>
    <dbReference type="NCBI Taxonomy" id="1353158"/>
    <lineage>
        <taxon>Archaea</taxon>
        <taxon>Methanobacteriati</taxon>
        <taxon>Methanobacteriota</taxon>
        <taxon>Stenosarchaea group</taxon>
        <taxon>Methanomicrobia</taxon>
        <taxon>Methanosarcinales</taxon>
        <taxon>Methanosarcinaceae</taxon>
        <taxon>Methanococcoides</taxon>
    </lineage>
</organism>
<evidence type="ECO:0000313" key="1">
    <source>
        <dbReference type="EMBL" id="SES96042.1"/>
    </source>
</evidence>
<dbReference type="RefSeq" id="WP_091690197.1">
    <property type="nucleotide sequence ID" value="NZ_CAAGSJ010000006.1"/>
</dbReference>